<evidence type="ECO:0000313" key="2">
    <source>
        <dbReference type="EMBL" id="AKG75016.1"/>
    </source>
</evidence>
<dbReference type="Pfam" id="PF11368">
    <property type="entry name" value="DUF3169"/>
    <property type="match status" value="1"/>
</dbReference>
<feature type="transmembrane region" description="Helical" evidence="1">
    <location>
        <begin position="12"/>
        <end position="31"/>
    </location>
</feature>
<sequence length="231" mass="25274">MGKNKNSFLSFIPYFLGGLIIGMFILNFNALSSLGSVAPALCITGLVASVIITVLGISGFFQLKGRASIRDANTDEDELDRYMYRKYADTSLSIQTGLVLSILVMGVAIIQQTDAWIYIASGITMIAALLFLFLLPTLLPVMYPERNLPSSNEPDFADKLLRASDEGERHVMLEGLYKTFNTMNATLFIGLIVLMMYSISTGDGQIFGMVVIAATLIISNVKYVLSIRNKG</sequence>
<feature type="transmembrane region" description="Helical" evidence="1">
    <location>
        <begin position="37"/>
        <end position="61"/>
    </location>
</feature>
<evidence type="ECO:0000313" key="5">
    <source>
        <dbReference type="Proteomes" id="UP000183090"/>
    </source>
</evidence>
<dbReference type="KEGG" id="shv:AAT16_12975"/>
<dbReference type="AlphaFoldDB" id="A0A0F7HN73"/>
<feature type="transmembrane region" description="Helical" evidence="1">
    <location>
        <begin position="91"/>
        <end position="110"/>
    </location>
</feature>
<gene>
    <name evidence="2" type="ORF">AAT16_12975</name>
    <name evidence="3" type="ORF">SAMN05216235_1034</name>
</gene>
<reference evidence="2 4" key="1">
    <citation type="journal article" date="2015" name="Int. J. Syst. Evol. Microbiol.">
        <title>Complete genome sequence of Salinicoccus halodurans H3B36, isolated from the Qaidam Basin in China.</title>
        <authorList>
            <person name="Jiang K."/>
            <person name="Xue Y."/>
            <person name="Ma Y."/>
        </authorList>
    </citation>
    <scope>NUCLEOTIDE SEQUENCE [LARGE SCALE GENOMIC DNA]</scope>
    <source>
        <strain evidence="2 4">H3B36</strain>
    </source>
</reference>
<dbReference type="InterPro" id="IPR021509">
    <property type="entry name" value="DUF3169"/>
</dbReference>
<dbReference type="RefSeq" id="WP_046791193.1">
    <property type="nucleotide sequence ID" value="NZ_CP011366.1"/>
</dbReference>
<name>A0A0F7HN73_9STAP</name>
<dbReference type="EMBL" id="FOTB01000002">
    <property type="protein sequence ID" value="SFK66866.1"/>
    <property type="molecule type" value="Genomic_DNA"/>
</dbReference>
<keyword evidence="1" id="KW-0812">Transmembrane</keyword>
<dbReference type="Proteomes" id="UP000034029">
    <property type="component" value="Chromosome"/>
</dbReference>
<organism evidence="3 5">
    <name type="scientific">Salinicoccus halodurans</name>
    <dbReference type="NCBI Taxonomy" id="407035"/>
    <lineage>
        <taxon>Bacteria</taxon>
        <taxon>Bacillati</taxon>
        <taxon>Bacillota</taxon>
        <taxon>Bacilli</taxon>
        <taxon>Bacillales</taxon>
        <taxon>Staphylococcaceae</taxon>
        <taxon>Salinicoccus</taxon>
    </lineage>
</organism>
<proteinExistence type="predicted"/>
<reference evidence="3 5" key="3">
    <citation type="submission" date="2016-10" db="EMBL/GenBank/DDBJ databases">
        <authorList>
            <person name="Varghese N."/>
            <person name="Submissions S."/>
        </authorList>
    </citation>
    <scope>NUCLEOTIDE SEQUENCE [LARGE SCALE GENOMIC DNA]</scope>
    <source>
        <strain evidence="3 5">CGMCC 1.6501</strain>
    </source>
</reference>
<evidence type="ECO:0000256" key="1">
    <source>
        <dbReference type="SAM" id="Phobius"/>
    </source>
</evidence>
<reference evidence="4" key="2">
    <citation type="submission" date="2015-04" db="EMBL/GenBank/DDBJ databases">
        <title>Complete genome sequence of Salinicoccus halodurans strain H3B36, isolated from the Qaidam basin of China.</title>
        <authorList>
            <person name="Ma Y."/>
            <person name="Jiang K."/>
            <person name="Xue Y."/>
        </authorList>
    </citation>
    <scope>NUCLEOTIDE SEQUENCE [LARGE SCALE GENOMIC DNA]</scope>
    <source>
        <strain evidence="4">H3B36</strain>
    </source>
</reference>
<evidence type="ECO:0000313" key="4">
    <source>
        <dbReference type="Proteomes" id="UP000034029"/>
    </source>
</evidence>
<feature type="transmembrane region" description="Helical" evidence="1">
    <location>
        <begin position="206"/>
        <end position="225"/>
    </location>
</feature>
<feature type="transmembrane region" description="Helical" evidence="1">
    <location>
        <begin position="116"/>
        <end position="139"/>
    </location>
</feature>
<protein>
    <recommendedName>
        <fullName evidence="6">DUF3169 domain-containing protein</fullName>
    </recommendedName>
</protein>
<evidence type="ECO:0008006" key="6">
    <source>
        <dbReference type="Google" id="ProtNLM"/>
    </source>
</evidence>
<keyword evidence="4" id="KW-1185">Reference proteome</keyword>
<keyword evidence="1" id="KW-0472">Membrane</keyword>
<accession>A0A0F7HN73</accession>
<dbReference type="EMBL" id="CP011366">
    <property type="protein sequence ID" value="AKG75016.1"/>
    <property type="molecule type" value="Genomic_DNA"/>
</dbReference>
<feature type="transmembrane region" description="Helical" evidence="1">
    <location>
        <begin position="179"/>
        <end position="200"/>
    </location>
</feature>
<dbReference type="OrthoDB" id="2199273at2"/>
<dbReference type="Proteomes" id="UP000183090">
    <property type="component" value="Unassembled WGS sequence"/>
</dbReference>
<keyword evidence="1" id="KW-1133">Transmembrane helix</keyword>
<evidence type="ECO:0000313" key="3">
    <source>
        <dbReference type="EMBL" id="SFK66866.1"/>
    </source>
</evidence>